<dbReference type="OrthoDB" id="2020542at2759"/>
<evidence type="ECO:0000256" key="5">
    <source>
        <dbReference type="SAM" id="Phobius"/>
    </source>
</evidence>
<accession>B3S662</accession>
<dbReference type="GO" id="GO:0015377">
    <property type="term" value="F:chloride:monoatomic cation symporter activity"/>
    <property type="evidence" value="ECO:0007669"/>
    <property type="project" value="InterPro"/>
</dbReference>
<keyword evidence="2 5" id="KW-0812">Transmembrane</keyword>
<dbReference type="RefSeq" id="XP_002115849.1">
    <property type="nucleotide sequence ID" value="XM_002115813.1"/>
</dbReference>
<reference evidence="6 7" key="1">
    <citation type="journal article" date="2008" name="Nature">
        <title>The Trichoplax genome and the nature of placozoans.</title>
        <authorList>
            <person name="Srivastava M."/>
            <person name="Begovic E."/>
            <person name="Chapman J."/>
            <person name="Putnam N.H."/>
            <person name="Hellsten U."/>
            <person name="Kawashima T."/>
            <person name="Kuo A."/>
            <person name="Mitros T."/>
            <person name="Salamov A."/>
            <person name="Carpenter M.L."/>
            <person name="Signorovitch A.Y."/>
            <person name="Moreno M.A."/>
            <person name="Kamm K."/>
            <person name="Grimwood J."/>
            <person name="Schmutz J."/>
            <person name="Shapiro H."/>
            <person name="Grigoriev I.V."/>
            <person name="Buss L.W."/>
            <person name="Schierwater B."/>
            <person name="Dellaporta S.L."/>
            <person name="Rokhsar D.S."/>
        </authorList>
    </citation>
    <scope>NUCLEOTIDE SEQUENCE [LARGE SCALE GENOMIC DNA]</scope>
    <source>
        <strain evidence="6 7">Grell-BS-1999</strain>
    </source>
</reference>
<dbReference type="PANTHER" id="PTHR11827">
    <property type="entry name" value="SOLUTE CARRIER FAMILY 12, CATION COTRANSPORTERS"/>
    <property type="match status" value="1"/>
</dbReference>
<dbReference type="Gene3D" id="1.20.1740.10">
    <property type="entry name" value="Amino acid/polyamine transporter I"/>
    <property type="match status" value="1"/>
</dbReference>
<dbReference type="GeneID" id="6756929"/>
<dbReference type="HOGENOM" id="CLU_601775_0_0_1"/>
<feature type="transmembrane region" description="Helical" evidence="5">
    <location>
        <begin position="229"/>
        <end position="252"/>
    </location>
</feature>
<dbReference type="KEGG" id="tad:TRIADDRAFT_59688"/>
<dbReference type="AlphaFoldDB" id="B3S662"/>
<feature type="transmembrane region" description="Helical" evidence="5">
    <location>
        <begin position="115"/>
        <end position="134"/>
    </location>
</feature>
<comment type="subcellular location">
    <subcellularLocation>
        <location evidence="1">Membrane</location>
        <topology evidence="1">Multi-pass membrane protein</topology>
    </subcellularLocation>
</comment>
<dbReference type="Proteomes" id="UP000009022">
    <property type="component" value="Unassembled WGS sequence"/>
</dbReference>
<evidence type="ECO:0000256" key="1">
    <source>
        <dbReference type="ARBA" id="ARBA00004141"/>
    </source>
</evidence>
<protein>
    <recommendedName>
        <fullName evidence="8">Amino acid permease/ SLC12A domain-containing protein</fullName>
    </recommendedName>
</protein>
<organism evidence="6 7">
    <name type="scientific">Trichoplax adhaerens</name>
    <name type="common">Trichoplax reptans</name>
    <dbReference type="NCBI Taxonomy" id="10228"/>
    <lineage>
        <taxon>Eukaryota</taxon>
        <taxon>Metazoa</taxon>
        <taxon>Placozoa</taxon>
        <taxon>Uniplacotomia</taxon>
        <taxon>Trichoplacea</taxon>
        <taxon>Trichoplacidae</taxon>
        <taxon>Trichoplax</taxon>
    </lineage>
</organism>
<feature type="transmembrane region" description="Helical" evidence="5">
    <location>
        <begin position="86"/>
        <end position="108"/>
    </location>
</feature>
<evidence type="ECO:0000256" key="3">
    <source>
        <dbReference type="ARBA" id="ARBA00022989"/>
    </source>
</evidence>
<evidence type="ECO:0000256" key="2">
    <source>
        <dbReference type="ARBA" id="ARBA00022692"/>
    </source>
</evidence>
<sequence length="455" mass="49773">MSGMPTEVQPLLSPCHSNVNDGNYREGKLSTFLGVVVPCILSIFSVILFLRLGFVVGQAGFLTVIGMLVLAYGLCIKFTAIPGSTWWQYLYGSLVLLFCLIVCVFGAGIFAKTSLIIFLAVMVAISSSVVSFIAQKAFAVNNQSILNENETVLNFAYTGWDIETFRKNLYSNYTEDITTGIKQDFQSVFAVLFNGCTGIMVTFTSFTCSRGLLLNNYNYIQAINLCPPLITIGVFAATLSAALSTLIGASRILEAVARDDILDLIPQIIIIAKELNAIAPIVTMFYLLSYGATNFACFLLRVASAPNFSTLLDIYVTIIERVALTNEKHRSQFLGWLSFADKRHLKAFVEITTANCVRDGARNLMLDSQQLSSHDYVGIIKDAIMMQKNVLIVVTFNSKLSPSIHANSHGSDCIQCVNPTPSQVNRLIRTHSSNAKNLPPIVMAHGTKTVTCTSV</sequence>
<keyword evidence="4 5" id="KW-0472">Membrane</keyword>
<evidence type="ECO:0000313" key="6">
    <source>
        <dbReference type="EMBL" id="EDV21701.1"/>
    </source>
</evidence>
<feature type="transmembrane region" description="Helical" evidence="5">
    <location>
        <begin position="59"/>
        <end position="80"/>
    </location>
</feature>
<keyword evidence="7" id="KW-1185">Reference proteome</keyword>
<evidence type="ECO:0000313" key="7">
    <source>
        <dbReference type="Proteomes" id="UP000009022"/>
    </source>
</evidence>
<gene>
    <name evidence="6" type="ORF">TRIADDRAFT_59688</name>
</gene>
<dbReference type="InParanoid" id="B3S662"/>
<dbReference type="GO" id="GO:0016020">
    <property type="term" value="C:membrane"/>
    <property type="evidence" value="ECO:0007669"/>
    <property type="project" value="UniProtKB-SubCell"/>
</dbReference>
<dbReference type="CTD" id="6756929"/>
<feature type="transmembrane region" description="Helical" evidence="5">
    <location>
        <begin position="264"/>
        <end position="288"/>
    </location>
</feature>
<feature type="transmembrane region" description="Helical" evidence="5">
    <location>
        <begin position="32"/>
        <end position="52"/>
    </location>
</feature>
<dbReference type="InterPro" id="IPR004842">
    <property type="entry name" value="SLC12A_fam"/>
</dbReference>
<dbReference type="EMBL" id="DS985252">
    <property type="protein sequence ID" value="EDV21701.1"/>
    <property type="molecule type" value="Genomic_DNA"/>
</dbReference>
<dbReference type="PhylomeDB" id="B3S662"/>
<dbReference type="STRING" id="10228.B3S662"/>
<name>B3S662_TRIAD</name>
<dbReference type="PANTHER" id="PTHR11827:SF72">
    <property type="entry name" value="GH08340P"/>
    <property type="match status" value="1"/>
</dbReference>
<evidence type="ECO:0000256" key="4">
    <source>
        <dbReference type="ARBA" id="ARBA00023136"/>
    </source>
</evidence>
<dbReference type="eggNOG" id="KOG1288">
    <property type="taxonomic scope" value="Eukaryota"/>
</dbReference>
<feature type="transmembrane region" description="Helical" evidence="5">
    <location>
        <begin position="188"/>
        <end position="208"/>
    </location>
</feature>
<evidence type="ECO:0008006" key="8">
    <source>
        <dbReference type="Google" id="ProtNLM"/>
    </source>
</evidence>
<proteinExistence type="predicted"/>
<keyword evidence="3 5" id="KW-1133">Transmembrane helix</keyword>